<protein>
    <submittedName>
        <fullName evidence="1">Uncharacterized protein</fullName>
    </submittedName>
</protein>
<sequence>MLSGVESSFLPHLAAIRASVRAGFRFQHVPSRGEVLSVHGFRASHGAMDTYVAHDRHDATAARYRLADLDRGTPQPLWQRHGNVADVVTELLELPPHGAPGAPGRTGSASALWLPSHVVA</sequence>
<gene>
    <name evidence="1" type="ORF">BJ969_000453</name>
</gene>
<evidence type="ECO:0000313" key="1">
    <source>
        <dbReference type="EMBL" id="MBB5067365.1"/>
    </source>
</evidence>
<reference evidence="1 2" key="1">
    <citation type="submission" date="2020-08" db="EMBL/GenBank/DDBJ databases">
        <title>Sequencing the genomes of 1000 actinobacteria strains.</title>
        <authorList>
            <person name="Klenk H.-P."/>
        </authorList>
    </citation>
    <scope>NUCLEOTIDE SEQUENCE [LARGE SCALE GENOMIC DNA]</scope>
    <source>
        <strain evidence="1 2">DSM 45582</strain>
    </source>
</reference>
<accession>A0A840NB53</accession>
<evidence type="ECO:0000313" key="2">
    <source>
        <dbReference type="Proteomes" id="UP000580474"/>
    </source>
</evidence>
<proteinExistence type="predicted"/>
<dbReference type="EMBL" id="JACHIV010000001">
    <property type="protein sequence ID" value="MBB5067365.1"/>
    <property type="molecule type" value="Genomic_DNA"/>
</dbReference>
<organism evidence="1 2">
    <name type="scientific">Saccharopolyspora gloriosae</name>
    <dbReference type="NCBI Taxonomy" id="455344"/>
    <lineage>
        <taxon>Bacteria</taxon>
        <taxon>Bacillati</taxon>
        <taxon>Actinomycetota</taxon>
        <taxon>Actinomycetes</taxon>
        <taxon>Pseudonocardiales</taxon>
        <taxon>Pseudonocardiaceae</taxon>
        <taxon>Saccharopolyspora</taxon>
    </lineage>
</organism>
<dbReference type="RefSeq" id="WP_184476834.1">
    <property type="nucleotide sequence ID" value="NZ_JACHIV010000001.1"/>
</dbReference>
<dbReference type="Proteomes" id="UP000580474">
    <property type="component" value="Unassembled WGS sequence"/>
</dbReference>
<dbReference type="AlphaFoldDB" id="A0A840NB53"/>
<comment type="caution">
    <text evidence="1">The sequence shown here is derived from an EMBL/GenBank/DDBJ whole genome shotgun (WGS) entry which is preliminary data.</text>
</comment>
<name>A0A840NB53_9PSEU</name>
<keyword evidence="2" id="KW-1185">Reference proteome</keyword>